<reference evidence="3 4" key="1">
    <citation type="journal article" date="2017" name="Antonie Van Leeuwenhoek">
        <title>Rhizobium rhizosphaerae sp. nov., a novel species isolated from rice rhizosphere.</title>
        <authorList>
            <person name="Zhao J.J."/>
            <person name="Zhang J."/>
            <person name="Zhang R.J."/>
            <person name="Zhang C.W."/>
            <person name="Yin H.Q."/>
            <person name="Zhang X.X."/>
        </authorList>
    </citation>
    <scope>NUCLEOTIDE SEQUENCE [LARGE SCALE GENOMIC DNA]</scope>
    <source>
        <strain evidence="3 4">RD15</strain>
    </source>
</reference>
<dbReference type="GO" id="GO:0051213">
    <property type="term" value="F:dioxygenase activity"/>
    <property type="evidence" value="ECO:0007669"/>
    <property type="project" value="UniProtKB-KW"/>
</dbReference>
<evidence type="ECO:0000256" key="1">
    <source>
        <dbReference type="SAM" id="MobiDB-lite"/>
    </source>
</evidence>
<dbReference type="PANTHER" id="PTHR36110">
    <property type="entry name" value="RING-CLEAVING DIOXYGENASE MHQE-RELATED"/>
    <property type="match status" value="1"/>
</dbReference>
<feature type="domain" description="VOC" evidence="2">
    <location>
        <begin position="7"/>
        <end position="132"/>
    </location>
</feature>
<evidence type="ECO:0000313" key="3">
    <source>
        <dbReference type="EMBL" id="OQP84274.1"/>
    </source>
</evidence>
<dbReference type="Gene3D" id="3.10.180.10">
    <property type="entry name" value="2,3-Dihydroxybiphenyl 1,2-Dioxygenase, domain 1"/>
    <property type="match status" value="2"/>
</dbReference>
<dbReference type="Gene3D" id="3.40.50.1820">
    <property type="entry name" value="alpha/beta hydrolase"/>
    <property type="match status" value="1"/>
</dbReference>
<feature type="domain" description="VOC" evidence="2">
    <location>
        <begin position="166"/>
        <end position="282"/>
    </location>
</feature>
<proteinExistence type="predicted"/>
<dbReference type="InterPro" id="IPR052537">
    <property type="entry name" value="Extradiol_RC_dioxygenase"/>
</dbReference>
<gene>
    <name evidence="3" type="ORF">BTR14_20210</name>
</gene>
<keyword evidence="3" id="KW-0560">Oxidoreductase</keyword>
<dbReference type="PANTHER" id="PTHR36110:SF2">
    <property type="entry name" value="RING-CLEAVING DIOXYGENASE MHQE-RELATED"/>
    <property type="match status" value="1"/>
</dbReference>
<evidence type="ECO:0000313" key="4">
    <source>
        <dbReference type="Proteomes" id="UP000192652"/>
    </source>
</evidence>
<dbReference type="InterPro" id="IPR029058">
    <property type="entry name" value="AB_hydrolase_fold"/>
</dbReference>
<protein>
    <submittedName>
        <fullName evidence="3">Ring-cleaving dioxygenase</fullName>
    </submittedName>
</protein>
<feature type="region of interest" description="Disordered" evidence="1">
    <location>
        <begin position="534"/>
        <end position="554"/>
    </location>
</feature>
<name>A0ABX3P843_9HYPH</name>
<comment type="caution">
    <text evidence="3">The sequence shown here is derived from an EMBL/GenBank/DDBJ whole genome shotgun (WGS) entry which is preliminary data.</text>
</comment>
<dbReference type="InterPro" id="IPR004360">
    <property type="entry name" value="Glyas_Fos-R_dOase_dom"/>
</dbReference>
<dbReference type="SUPFAM" id="SSF54593">
    <property type="entry name" value="Glyoxalase/Bleomycin resistance protein/Dihydroxybiphenyl dioxygenase"/>
    <property type="match status" value="1"/>
</dbReference>
<feature type="compositionally biased region" description="Basic and acidic residues" evidence="1">
    <location>
        <begin position="538"/>
        <end position="554"/>
    </location>
</feature>
<dbReference type="SUPFAM" id="SSF53474">
    <property type="entry name" value="alpha/beta-Hydrolases"/>
    <property type="match status" value="1"/>
</dbReference>
<dbReference type="InterPro" id="IPR029068">
    <property type="entry name" value="Glyas_Bleomycin-R_OHBP_Dase"/>
</dbReference>
<evidence type="ECO:0000259" key="2">
    <source>
        <dbReference type="PROSITE" id="PS51819"/>
    </source>
</evidence>
<sequence length="554" mass="59479">MTIPSNGLHHVTLITRRIQANVDFYVGFLGLRLVKRTAGFEDAAQLHLFYGDRTGRPGSLITFLAWEDGGQGRVGRGAPSEIALAIAPEAIGAWMTRALRFQIPFTGPESEFGEPVLRLKDPDGVIVKLTGTQALSDRNAPWSQPIDEEDPVGALTPVADADAVQGLRAATLLTERPEETAAFFNRHFGLVELAREGSVRRLAFPRGDAIDIRDAAGFWEAAPGTGTIDHIALRAADNRAVAALRLALAAEEAGPTPVHDRRYFTSLYVREPGGSLVEFATDAPGMTVDEPEATLGTRLFVPGHEDRIPPLETTVALPQFALPGEPRRIARDLPFIHRLQAPEEEDGTTLFLLHGSGANELSLLPLGRKAAPGALLIALRGRALEEGSPRFYRRITPFRFDQADVRAEADAFAAFITDSVAAYGVDLDHAAFLGYSNGANMIAATLFLHPGLIRRAVLLRAMNPLEEPPAADLAGTSVLMLSGSDDAYAAHAPALEEALRASGAEVEARRIAAGHLLTEEDTRQAGLWLAGKSPRIGSESESRFSEDVGAKTIG</sequence>
<accession>A0ABX3P843</accession>
<dbReference type="Pfam" id="PF00903">
    <property type="entry name" value="Glyoxalase"/>
    <property type="match status" value="1"/>
</dbReference>
<organism evidence="3 4">
    <name type="scientific">Xaviernesmea rhizosphaerae</name>
    <dbReference type="NCBI Taxonomy" id="1672749"/>
    <lineage>
        <taxon>Bacteria</taxon>
        <taxon>Pseudomonadati</taxon>
        <taxon>Pseudomonadota</taxon>
        <taxon>Alphaproteobacteria</taxon>
        <taxon>Hyphomicrobiales</taxon>
        <taxon>Rhizobiaceae</taxon>
        <taxon>Rhizobium/Agrobacterium group</taxon>
        <taxon>Xaviernesmea</taxon>
    </lineage>
</organism>
<keyword evidence="3" id="KW-0223">Dioxygenase</keyword>
<dbReference type="EMBL" id="MSPX01000022">
    <property type="protein sequence ID" value="OQP84274.1"/>
    <property type="molecule type" value="Genomic_DNA"/>
</dbReference>
<dbReference type="PROSITE" id="PS51819">
    <property type="entry name" value="VOC"/>
    <property type="match status" value="2"/>
</dbReference>
<dbReference type="InterPro" id="IPR037523">
    <property type="entry name" value="VOC_core"/>
</dbReference>
<dbReference type="RefSeq" id="WP_081177483.1">
    <property type="nucleotide sequence ID" value="NZ_MSPX01000022.1"/>
</dbReference>
<keyword evidence="4" id="KW-1185">Reference proteome</keyword>
<dbReference type="Proteomes" id="UP000192652">
    <property type="component" value="Unassembled WGS sequence"/>
</dbReference>